<sequence length="264" mass="29687">MKLKVRKDGRGTKTRKVFLNLGAHVSPICFNGAMSYDFILFSPDRDANNQVVVDNRVFSLNEQLMRRYSCTSTTSSPELDVLVDKINHDVEKLPGLEGASVEGDRIIRVNTTIQAQERALEYLMDIALANGLGLAEVSDDFVVFYGDENPNFEIQIARRGKYPAVSAAALEATCTYILDTETTNFFLVVEDKNDEQRFAQAANMLLRPPHEDEWRIEYRDGENADLVGTYVTGGAQVAKFISQWMAGDKRYLELDWEKVVLGDA</sequence>
<dbReference type="PATRIC" id="fig|571915.4.peg.2094"/>
<reference evidence="2" key="2">
    <citation type="submission" date="2015-05" db="EMBL/GenBank/DDBJ databases">
        <title>Complete genome sequence of Corynebacterium mustelae DSM 45274, isolated from various tissues of a male ferret with lethal sepsis.</title>
        <authorList>
            <person name="Ruckert C."/>
            <person name="Albersmeier A."/>
            <person name="Winkler A."/>
            <person name="Tauch A."/>
        </authorList>
    </citation>
    <scope>NUCLEOTIDE SEQUENCE [LARGE SCALE GENOMIC DNA]</scope>
    <source>
        <strain evidence="2">DSM 45274</strain>
    </source>
</reference>
<accession>A0A0G3H5A8</accession>
<dbReference type="KEGG" id="cmv:CMUST_09880"/>
<protein>
    <submittedName>
        <fullName evidence="1">Uncharacterized protein</fullName>
    </submittedName>
</protein>
<dbReference type="Proteomes" id="UP000035199">
    <property type="component" value="Chromosome"/>
</dbReference>
<name>A0A0G3H5A8_9CORY</name>
<gene>
    <name evidence="1" type="ORF">CMUST_09880</name>
</gene>
<evidence type="ECO:0000313" key="2">
    <source>
        <dbReference type="Proteomes" id="UP000035199"/>
    </source>
</evidence>
<proteinExistence type="predicted"/>
<keyword evidence="2" id="KW-1185">Reference proteome</keyword>
<dbReference type="EMBL" id="CP011542">
    <property type="protein sequence ID" value="AKK06292.1"/>
    <property type="molecule type" value="Genomic_DNA"/>
</dbReference>
<evidence type="ECO:0000313" key="1">
    <source>
        <dbReference type="EMBL" id="AKK06292.1"/>
    </source>
</evidence>
<dbReference type="AlphaFoldDB" id="A0A0G3H5A8"/>
<organism evidence="1 2">
    <name type="scientific">Corynebacterium mustelae</name>
    <dbReference type="NCBI Taxonomy" id="571915"/>
    <lineage>
        <taxon>Bacteria</taxon>
        <taxon>Bacillati</taxon>
        <taxon>Actinomycetota</taxon>
        <taxon>Actinomycetes</taxon>
        <taxon>Mycobacteriales</taxon>
        <taxon>Corynebacteriaceae</taxon>
        <taxon>Corynebacterium</taxon>
    </lineage>
</organism>
<reference evidence="1 2" key="1">
    <citation type="journal article" date="2015" name="Genome Announc.">
        <title>Complete Genome Sequence of the Type Strain Corynebacterium mustelae DSM 45274, Isolated from Various Tissues of a Male Ferret with Lethal Sepsis.</title>
        <authorList>
            <person name="Ruckert C."/>
            <person name="Eimer J."/>
            <person name="Winkler A."/>
            <person name="Tauch A."/>
        </authorList>
    </citation>
    <scope>NUCLEOTIDE SEQUENCE [LARGE SCALE GENOMIC DNA]</scope>
    <source>
        <strain evidence="1 2">DSM 45274</strain>
    </source>
</reference>